<keyword evidence="7" id="KW-0119">Carbohydrate metabolism</keyword>
<evidence type="ECO:0000256" key="5">
    <source>
        <dbReference type="ARBA" id="ARBA00023001"/>
    </source>
</evidence>
<dbReference type="GO" id="GO:0005576">
    <property type="term" value="C:extracellular region"/>
    <property type="evidence" value="ECO:0007669"/>
    <property type="project" value="UniProtKB-SubCell"/>
</dbReference>
<evidence type="ECO:0000256" key="7">
    <source>
        <dbReference type="ARBA" id="ARBA00023277"/>
    </source>
</evidence>
<evidence type="ECO:0000256" key="8">
    <source>
        <dbReference type="ARBA" id="ARBA00023326"/>
    </source>
</evidence>
<dbReference type="EC" id="1.14.99.56" evidence="11"/>
<evidence type="ECO:0000256" key="3">
    <source>
        <dbReference type="ARBA" id="ARBA00022525"/>
    </source>
</evidence>
<dbReference type="Pfam" id="PF03443">
    <property type="entry name" value="AA9"/>
    <property type="match status" value="1"/>
</dbReference>
<evidence type="ECO:0000256" key="12">
    <source>
        <dbReference type="SAM" id="SignalP"/>
    </source>
</evidence>
<evidence type="ECO:0000256" key="10">
    <source>
        <dbReference type="ARBA" id="ARBA00045077"/>
    </source>
</evidence>
<sequence length="372" mass="40415">MKFGVLVLASAASAHTLFTTLYINGKNQGDGTCVRMPHDSSTANGPIYPITGDDMSCGRDGNNAVAFTCPAPHNATLTFKFREWTDGSNSRVIAPEHKGPCSVYLKKVDDMYANNSAAGPGWFKVWEDGYDSASGQWCVDKLIDREGLLSVRLPEGLPTGYYLVRPEILALHNAVQGDPQFYLGCAQIYVQQGPDGPLRIPDEFNVSIPGHVSADTPGLTFDIYKKPHGEYPIPGPKVFIPEAKSFSPSRSNQTEGAIPKDCVVKNANWCAKPVPGFSTEEGCWASVKDGWDQAQACWDSVPPSGDANCKTWQDYCKELETQCGSGDYANGPVELKGNDTMTDLLGEDLGMWNDVFTETGKTGAKDSRRHVL</sequence>
<keyword evidence="15" id="KW-1185">Reference proteome</keyword>
<organism evidence="15">
    <name type="scientific">Metarhizium acridum (strain CQMa 102)</name>
    <dbReference type="NCBI Taxonomy" id="655827"/>
    <lineage>
        <taxon>Eukaryota</taxon>
        <taxon>Fungi</taxon>
        <taxon>Dikarya</taxon>
        <taxon>Ascomycota</taxon>
        <taxon>Pezizomycotina</taxon>
        <taxon>Sordariomycetes</taxon>
        <taxon>Hypocreomycetidae</taxon>
        <taxon>Hypocreales</taxon>
        <taxon>Clavicipitaceae</taxon>
        <taxon>Metarhizium</taxon>
    </lineage>
</organism>
<dbReference type="Proteomes" id="UP000002499">
    <property type="component" value="Unassembled WGS sequence"/>
</dbReference>
<accession>E9DUL4</accession>
<protein>
    <recommendedName>
        <fullName evidence="11">lytic cellulose monooxygenase (C4-dehydrogenating)</fullName>
        <ecNumber evidence="11">1.14.99.56</ecNumber>
    </recommendedName>
</protein>
<dbReference type="InterPro" id="IPR049892">
    <property type="entry name" value="AA9"/>
</dbReference>
<evidence type="ECO:0000313" key="14">
    <source>
        <dbReference type="EMBL" id="EFY92676.1"/>
    </source>
</evidence>
<dbReference type="GO" id="GO:0030245">
    <property type="term" value="P:cellulose catabolic process"/>
    <property type="evidence" value="ECO:0007669"/>
    <property type="project" value="UniProtKB-KW"/>
</dbReference>
<dbReference type="AlphaFoldDB" id="E9DUL4"/>
<keyword evidence="3" id="KW-0964">Secreted</keyword>
<evidence type="ECO:0000256" key="2">
    <source>
        <dbReference type="ARBA" id="ARBA00004613"/>
    </source>
</evidence>
<feature type="signal peptide" evidence="12">
    <location>
        <begin position="1"/>
        <end position="16"/>
    </location>
</feature>
<dbReference type="STRING" id="655827.E9DUL4"/>
<evidence type="ECO:0000256" key="4">
    <source>
        <dbReference type="ARBA" id="ARBA00022729"/>
    </source>
</evidence>
<dbReference type="OMA" id="ANWCGKP"/>
<evidence type="ECO:0000256" key="6">
    <source>
        <dbReference type="ARBA" id="ARBA00023157"/>
    </source>
</evidence>
<keyword evidence="8" id="KW-0624">Polysaccharide degradation</keyword>
<comment type="cofactor">
    <cofactor evidence="1">
        <name>Cu(2+)</name>
        <dbReference type="ChEBI" id="CHEBI:29036"/>
    </cofactor>
</comment>
<dbReference type="eggNOG" id="ENOG502SM9C">
    <property type="taxonomic scope" value="Eukaryota"/>
</dbReference>
<comment type="subcellular location">
    <subcellularLocation>
        <location evidence="2">Secreted</location>
    </subcellularLocation>
</comment>
<dbReference type="OrthoDB" id="5985073at2759"/>
<dbReference type="KEGG" id="maw:19245623"/>
<keyword evidence="6" id="KW-1015">Disulfide bond</keyword>
<reference evidence="14 15" key="1">
    <citation type="journal article" date="2011" name="PLoS Genet.">
        <title>Genome sequencing and comparative transcriptomics of the model entomopathogenic fungi Metarhizium anisopliae and M. acridum.</title>
        <authorList>
            <person name="Gao Q."/>
            <person name="Jin K."/>
            <person name="Ying S.H."/>
            <person name="Zhang Y."/>
            <person name="Xiao G."/>
            <person name="Shang Y."/>
            <person name="Duan Z."/>
            <person name="Hu X."/>
            <person name="Xie X.Q."/>
            <person name="Zhou G."/>
            <person name="Peng G."/>
            <person name="Luo Z."/>
            <person name="Huang W."/>
            <person name="Wang B."/>
            <person name="Fang W."/>
            <person name="Wang S."/>
            <person name="Zhong Y."/>
            <person name="Ma L.J."/>
            <person name="St Leger R.J."/>
            <person name="Zhao G.P."/>
            <person name="Pei Y."/>
            <person name="Feng M.G."/>
            <person name="Xia Y."/>
            <person name="Wang C."/>
        </authorList>
    </citation>
    <scope>NUCLEOTIDE SEQUENCE [LARGE SCALE GENOMIC DNA]</scope>
    <source>
        <strain evidence="14 15">CQMa 102</strain>
    </source>
</reference>
<dbReference type="HOGENOM" id="CLU_031730_3_0_1"/>
<dbReference type="Gene3D" id="2.70.50.70">
    <property type="match status" value="1"/>
</dbReference>
<dbReference type="GeneID" id="19245623"/>
<keyword evidence="5" id="KW-0136">Cellulose degradation</keyword>
<feature type="domain" description="Auxiliary Activity family 9 catalytic" evidence="13">
    <location>
        <begin position="15"/>
        <end position="228"/>
    </location>
</feature>
<evidence type="ECO:0000256" key="11">
    <source>
        <dbReference type="ARBA" id="ARBA00047174"/>
    </source>
</evidence>
<dbReference type="InterPro" id="IPR005103">
    <property type="entry name" value="AA9_LPMO"/>
</dbReference>
<dbReference type="PANTHER" id="PTHR33353">
    <property type="entry name" value="PUTATIVE (AFU_ORTHOLOGUE AFUA_1G12560)-RELATED"/>
    <property type="match status" value="1"/>
</dbReference>
<proteinExistence type="inferred from homology"/>
<name>E9DUL4_METAQ</name>
<dbReference type="InParanoid" id="E9DUL4"/>
<gene>
    <name evidence="14" type="ORF">MAC_01312</name>
</gene>
<evidence type="ECO:0000256" key="1">
    <source>
        <dbReference type="ARBA" id="ARBA00001973"/>
    </source>
</evidence>
<comment type="catalytic activity">
    <reaction evidence="10">
        <text>[(1-&gt;4)-beta-D-glucosyl]n+m + reduced acceptor + O2 = 4-dehydro-beta-D-glucosyl-[(1-&gt;4)-beta-D-glucosyl]n-1 + [(1-&gt;4)-beta-D-glucosyl]m + acceptor + H2O.</text>
        <dbReference type="EC" id="1.14.99.56"/>
    </reaction>
</comment>
<keyword evidence="4 12" id="KW-0732">Signal</keyword>
<evidence type="ECO:0000313" key="15">
    <source>
        <dbReference type="Proteomes" id="UP000002499"/>
    </source>
</evidence>
<evidence type="ECO:0000256" key="9">
    <source>
        <dbReference type="ARBA" id="ARBA00044502"/>
    </source>
</evidence>
<feature type="chain" id="PRO_5003237819" description="lytic cellulose monooxygenase (C4-dehydrogenating)" evidence="12">
    <location>
        <begin position="17"/>
        <end position="372"/>
    </location>
</feature>
<comment type="similarity">
    <text evidence="9">Belongs to the polysaccharide monooxygenase AA9 family.</text>
</comment>
<evidence type="ECO:0000259" key="13">
    <source>
        <dbReference type="Pfam" id="PF03443"/>
    </source>
</evidence>
<dbReference type="PANTHER" id="PTHR33353:SF32">
    <property type="entry name" value="ENDO-BETA-1,4-GLUCANASE D"/>
    <property type="match status" value="1"/>
</dbReference>
<dbReference type="CDD" id="cd21175">
    <property type="entry name" value="LPMO_AA9"/>
    <property type="match status" value="1"/>
</dbReference>
<dbReference type="EMBL" id="GL698474">
    <property type="protein sequence ID" value="EFY92676.1"/>
    <property type="molecule type" value="Genomic_DNA"/>
</dbReference>